<dbReference type="SMART" id="SM00318">
    <property type="entry name" value="SNc"/>
    <property type="match status" value="1"/>
</dbReference>
<proteinExistence type="predicted"/>
<evidence type="ECO:0000256" key="1">
    <source>
        <dbReference type="SAM" id="SignalP"/>
    </source>
</evidence>
<sequence length="122" mass="12895">MTRALTALGLLLALGASACAQSLRVIDGDTVSVRGEAVRIVGLDAPEIHGRCPAESRLARQAQARLAELLAGGATITRRGRDRYGRGLAIVQDAEGRDVAQVMISEGLARPYDGRGRRAGWC</sequence>
<dbReference type="EMBL" id="JAAEDL010000015">
    <property type="protein sequence ID" value="MBR0681943.1"/>
    <property type="molecule type" value="Genomic_DNA"/>
</dbReference>
<dbReference type="RefSeq" id="WP_211847478.1">
    <property type="nucleotide sequence ID" value="NZ_JAAEDL010000015.1"/>
</dbReference>
<accession>A0A9X9XE07</accession>
<dbReference type="AlphaFoldDB" id="A0A9X9XE07"/>
<dbReference type="PROSITE" id="PS51257">
    <property type="entry name" value="PROKAR_LIPOPROTEIN"/>
    <property type="match status" value="1"/>
</dbReference>
<dbReference type="PROSITE" id="PS50830">
    <property type="entry name" value="TNASE_3"/>
    <property type="match status" value="1"/>
</dbReference>
<gene>
    <name evidence="3" type="ORF">GXW74_15720</name>
</gene>
<evidence type="ECO:0000313" key="3">
    <source>
        <dbReference type="EMBL" id="MBR0681943.1"/>
    </source>
</evidence>
<dbReference type="SUPFAM" id="SSF50199">
    <property type="entry name" value="Staphylococcal nuclease"/>
    <property type="match status" value="1"/>
</dbReference>
<dbReference type="InterPro" id="IPR035437">
    <property type="entry name" value="SNase_OB-fold_sf"/>
</dbReference>
<reference evidence="3" key="1">
    <citation type="submission" date="2020-01" db="EMBL/GenBank/DDBJ databases">
        <authorList>
            <person name="Rat A."/>
        </authorList>
    </citation>
    <scope>NUCLEOTIDE SEQUENCE</scope>
    <source>
        <strain evidence="3">LMG 31228</strain>
    </source>
</reference>
<comment type="caution">
    <text evidence="3">The sequence shown here is derived from an EMBL/GenBank/DDBJ whole genome shotgun (WGS) entry which is preliminary data.</text>
</comment>
<evidence type="ECO:0000313" key="4">
    <source>
        <dbReference type="Proteomes" id="UP001138709"/>
    </source>
</evidence>
<protein>
    <submittedName>
        <fullName evidence="3">Thermonuclease family protein</fullName>
    </submittedName>
</protein>
<feature type="domain" description="TNase-like" evidence="2">
    <location>
        <begin position="16"/>
        <end position="122"/>
    </location>
</feature>
<feature type="signal peptide" evidence="1">
    <location>
        <begin position="1"/>
        <end position="20"/>
    </location>
</feature>
<organism evidence="3 4">
    <name type="scientific">Neoroseomonas eburnea</name>
    <dbReference type="NCBI Taxonomy" id="1346889"/>
    <lineage>
        <taxon>Bacteria</taxon>
        <taxon>Pseudomonadati</taxon>
        <taxon>Pseudomonadota</taxon>
        <taxon>Alphaproteobacteria</taxon>
        <taxon>Acetobacterales</taxon>
        <taxon>Acetobacteraceae</taxon>
        <taxon>Neoroseomonas</taxon>
    </lineage>
</organism>
<dbReference type="Proteomes" id="UP001138709">
    <property type="component" value="Unassembled WGS sequence"/>
</dbReference>
<dbReference type="InterPro" id="IPR016071">
    <property type="entry name" value="Staphylococal_nuclease_OB-fold"/>
</dbReference>
<dbReference type="Gene3D" id="2.40.50.90">
    <property type="match status" value="1"/>
</dbReference>
<dbReference type="PROSITE" id="PS00430">
    <property type="entry name" value="TONB_DEPENDENT_REC_1"/>
    <property type="match status" value="1"/>
</dbReference>
<name>A0A9X9XE07_9PROT</name>
<evidence type="ECO:0000259" key="2">
    <source>
        <dbReference type="PROSITE" id="PS50830"/>
    </source>
</evidence>
<dbReference type="Pfam" id="PF00565">
    <property type="entry name" value="SNase"/>
    <property type="match status" value="1"/>
</dbReference>
<feature type="chain" id="PRO_5040738374" evidence="1">
    <location>
        <begin position="21"/>
        <end position="122"/>
    </location>
</feature>
<keyword evidence="1" id="KW-0732">Signal</keyword>
<keyword evidence="4" id="KW-1185">Reference proteome</keyword>
<reference evidence="3" key="2">
    <citation type="journal article" date="2021" name="Syst. Appl. Microbiol.">
        <title>Roseomonas hellenica sp. nov., isolated from roots of wild-growing Alkanna tinctoria.</title>
        <authorList>
            <person name="Rat A."/>
            <person name="Naranjo H.D."/>
            <person name="Lebbe L."/>
            <person name="Cnockaert M."/>
            <person name="Krigas N."/>
            <person name="Grigoriadou K."/>
            <person name="Maloupa E."/>
            <person name="Willems A."/>
        </authorList>
    </citation>
    <scope>NUCLEOTIDE SEQUENCE</scope>
    <source>
        <strain evidence="3">LMG 31228</strain>
    </source>
</reference>
<dbReference type="InterPro" id="IPR010916">
    <property type="entry name" value="TonB_box_CS"/>
</dbReference>